<dbReference type="EMBL" id="LR797100">
    <property type="protein sequence ID" value="CAB4186563.1"/>
    <property type="molecule type" value="Genomic_DNA"/>
</dbReference>
<reference evidence="2" key="1">
    <citation type="submission" date="2020-05" db="EMBL/GenBank/DDBJ databases">
        <authorList>
            <person name="Chiriac C."/>
            <person name="Salcher M."/>
            <person name="Ghai R."/>
            <person name="Kavagutti S V."/>
        </authorList>
    </citation>
    <scope>NUCLEOTIDE SEQUENCE</scope>
</reference>
<name>A0A6J5QQ14_9CAUD</name>
<evidence type="ECO:0000313" key="2">
    <source>
        <dbReference type="EMBL" id="CAB4186563.1"/>
    </source>
</evidence>
<sequence>MSKPLLADGFDDAFIGYTLIHKTGNMVAVYDSELCIEILMDREKIIDDFEEKTLEDAQEYFEFNVLGAYVGEGTPLFLTKCSIEDFNEMEHD</sequence>
<proteinExistence type="predicted"/>
<evidence type="ECO:0000313" key="1">
    <source>
        <dbReference type="EMBL" id="CAB4163468.1"/>
    </source>
</evidence>
<organism evidence="2">
    <name type="scientific">uncultured Caudovirales phage</name>
    <dbReference type="NCBI Taxonomy" id="2100421"/>
    <lineage>
        <taxon>Viruses</taxon>
        <taxon>Duplodnaviria</taxon>
        <taxon>Heunggongvirae</taxon>
        <taxon>Uroviricota</taxon>
        <taxon>Caudoviricetes</taxon>
        <taxon>Peduoviridae</taxon>
        <taxon>Maltschvirus</taxon>
        <taxon>Maltschvirus maltsch</taxon>
    </lineage>
</organism>
<protein>
    <submittedName>
        <fullName evidence="2">Uncharacterized protein</fullName>
    </submittedName>
</protein>
<accession>A0A6J5QQ14</accession>
<dbReference type="EMBL" id="LR796745">
    <property type="protein sequence ID" value="CAB4163468.1"/>
    <property type="molecule type" value="Genomic_DNA"/>
</dbReference>
<gene>
    <name evidence="2" type="ORF">UFOVP1148_41</name>
    <name evidence="1" type="ORF">UFOVP809_26</name>
</gene>